<evidence type="ECO:0000313" key="1">
    <source>
        <dbReference type="Proteomes" id="UP000790787"/>
    </source>
</evidence>
<reference evidence="2" key="2">
    <citation type="submission" date="2025-08" db="UniProtKB">
        <authorList>
            <consortium name="RefSeq"/>
        </authorList>
    </citation>
    <scope>IDENTIFICATION</scope>
    <source>
        <tissue evidence="2">Leaf</tissue>
    </source>
</reference>
<organism evidence="1 2">
    <name type="scientific">Nicotiana tabacum</name>
    <name type="common">Common tobacco</name>
    <dbReference type="NCBI Taxonomy" id="4097"/>
    <lineage>
        <taxon>Eukaryota</taxon>
        <taxon>Viridiplantae</taxon>
        <taxon>Streptophyta</taxon>
        <taxon>Embryophyta</taxon>
        <taxon>Tracheophyta</taxon>
        <taxon>Spermatophyta</taxon>
        <taxon>Magnoliopsida</taxon>
        <taxon>eudicotyledons</taxon>
        <taxon>Gunneridae</taxon>
        <taxon>Pentapetalae</taxon>
        <taxon>asterids</taxon>
        <taxon>lamiids</taxon>
        <taxon>Solanales</taxon>
        <taxon>Solanaceae</taxon>
        <taxon>Nicotianoideae</taxon>
        <taxon>Nicotianeae</taxon>
        <taxon>Nicotiana</taxon>
    </lineage>
</organism>
<dbReference type="RefSeq" id="XP_075109158.1">
    <property type="nucleotide sequence ID" value="XM_075253057.1"/>
</dbReference>
<protein>
    <submittedName>
        <fullName evidence="2">Mitochondrial protein AtMg01250</fullName>
    </submittedName>
</protein>
<accession>A0AC58UI47</accession>
<name>A0AC58UI47_TOBAC</name>
<reference evidence="1" key="1">
    <citation type="journal article" date="2014" name="Nat. Commun.">
        <title>The tobacco genome sequence and its comparison with those of tomato and potato.</title>
        <authorList>
            <person name="Sierro N."/>
            <person name="Battey J.N."/>
            <person name="Ouadi S."/>
            <person name="Bakaher N."/>
            <person name="Bovet L."/>
            <person name="Willig A."/>
            <person name="Goepfert S."/>
            <person name="Peitsch M.C."/>
            <person name="Ivanov N.V."/>
        </authorList>
    </citation>
    <scope>NUCLEOTIDE SEQUENCE [LARGE SCALE GENOMIC DNA]</scope>
</reference>
<evidence type="ECO:0000313" key="2">
    <source>
        <dbReference type="RefSeq" id="XP_075109158.1"/>
    </source>
</evidence>
<proteinExistence type="predicted"/>
<keyword evidence="1" id="KW-1185">Reference proteome</keyword>
<gene>
    <name evidence="2" type="primary">LOC142180952</name>
</gene>
<sequence>MINGELTKPFVVAKGLRQGDPMSPFLFAIAIEYLSRLLRGLKQAKDYKFHPRCGKLNITHLSFADDLLMFARGDSNSVQALHACFKQFLVASGLQANLTKSANYFGGVT</sequence>
<dbReference type="Proteomes" id="UP000790787">
    <property type="component" value="Chromosome 5"/>
</dbReference>